<sequence length="66" mass="7233">MGTKITLILKDEAVEGRPLPICKSWNPYMGKGIGGQKEVVLSRFGAHSDYSHLSSNDILQFINLSA</sequence>
<organism evidence="1 2">
    <name type="scientific">Macrolepiota fuliginosa MF-IS2</name>
    <dbReference type="NCBI Taxonomy" id="1400762"/>
    <lineage>
        <taxon>Eukaryota</taxon>
        <taxon>Fungi</taxon>
        <taxon>Dikarya</taxon>
        <taxon>Basidiomycota</taxon>
        <taxon>Agaricomycotina</taxon>
        <taxon>Agaricomycetes</taxon>
        <taxon>Agaricomycetidae</taxon>
        <taxon>Agaricales</taxon>
        <taxon>Agaricineae</taxon>
        <taxon>Agaricaceae</taxon>
        <taxon>Macrolepiota</taxon>
    </lineage>
</organism>
<name>A0A9P5WWQ0_9AGAR</name>
<keyword evidence="2" id="KW-1185">Reference proteome</keyword>
<dbReference type="AlphaFoldDB" id="A0A9P5WWQ0"/>
<dbReference type="EMBL" id="MU152727">
    <property type="protein sequence ID" value="KAF9440233.1"/>
    <property type="molecule type" value="Genomic_DNA"/>
</dbReference>
<comment type="caution">
    <text evidence="1">The sequence shown here is derived from an EMBL/GenBank/DDBJ whole genome shotgun (WGS) entry which is preliminary data.</text>
</comment>
<evidence type="ECO:0000313" key="1">
    <source>
        <dbReference type="EMBL" id="KAF9440233.1"/>
    </source>
</evidence>
<evidence type="ECO:0000313" key="2">
    <source>
        <dbReference type="Proteomes" id="UP000807342"/>
    </source>
</evidence>
<protein>
    <submittedName>
        <fullName evidence="1">Uncharacterized protein</fullName>
    </submittedName>
</protein>
<gene>
    <name evidence="1" type="ORF">P691DRAFT_768084</name>
</gene>
<proteinExistence type="predicted"/>
<accession>A0A9P5WWQ0</accession>
<dbReference type="Proteomes" id="UP000807342">
    <property type="component" value="Unassembled WGS sequence"/>
</dbReference>
<reference evidence="1" key="1">
    <citation type="submission" date="2020-11" db="EMBL/GenBank/DDBJ databases">
        <authorList>
            <consortium name="DOE Joint Genome Institute"/>
            <person name="Ahrendt S."/>
            <person name="Riley R."/>
            <person name="Andreopoulos W."/>
            <person name="Labutti K."/>
            <person name="Pangilinan J."/>
            <person name="Ruiz-Duenas F.J."/>
            <person name="Barrasa J.M."/>
            <person name="Sanchez-Garcia M."/>
            <person name="Camarero S."/>
            <person name="Miyauchi S."/>
            <person name="Serrano A."/>
            <person name="Linde D."/>
            <person name="Babiker R."/>
            <person name="Drula E."/>
            <person name="Ayuso-Fernandez I."/>
            <person name="Pacheco R."/>
            <person name="Padilla G."/>
            <person name="Ferreira P."/>
            <person name="Barriuso J."/>
            <person name="Kellner H."/>
            <person name="Castanera R."/>
            <person name="Alfaro M."/>
            <person name="Ramirez L."/>
            <person name="Pisabarro A.G."/>
            <person name="Kuo A."/>
            <person name="Tritt A."/>
            <person name="Lipzen A."/>
            <person name="He G."/>
            <person name="Yan M."/>
            <person name="Ng V."/>
            <person name="Cullen D."/>
            <person name="Martin F."/>
            <person name="Rosso M.-N."/>
            <person name="Henrissat B."/>
            <person name="Hibbett D."/>
            <person name="Martinez A.T."/>
            <person name="Grigoriev I.V."/>
        </authorList>
    </citation>
    <scope>NUCLEOTIDE SEQUENCE</scope>
    <source>
        <strain evidence="1">MF-IS2</strain>
    </source>
</reference>